<evidence type="ECO:0000256" key="5">
    <source>
        <dbReference type="ARBA" id="ARBA00023136"/>
    </source>
</evidence>
<evidence type="ECO:0000256" key="2">
    <source>
        <dbReference type="ARBA" id="ARBA00022448"/>
    </source>
</evidence>
<keyword evidence="3 6" id="KW-0812">Transmembrane</keyword>
<sequence length="461" mass="49212">MTSQPSQNQTVKYITLVVTAMGAFLTPFMSSSINIALPSIGKEFTMDAVLLGWVATSYLLAAAIFVLPCGRLGDLYGRKKLFLYGTVLYAASSFLSAVAPSAVLLIGFRILQGIGAAMIFGTVIAILTSVFPLGERGKAIGINVASTYSGLSLGPVLGGFLTQHFGWRSIFLLNVVGGLIIIGGVLWKLTGEWAEAKGERFDWVGALLSSLMLVAVILGFSRLPALPGVGLILAGIVALVVFVWWERRVRYPLLPIELFSQNRVFAFSNLAALINYSATFAIGFLLSLYLQYIKGLTPQNAGLILVAQPIMMAIFSPFAGRLSDRIESRILASTGMGLIVVGLIGFSLLSDHTPIAYITAILLLVGIGFALFSSPNMNAIMSSVEKRFYGIASATLATMRSTGQALSIGLVMLIFTLYIGKVQITPAYYAPFLTSVKIAFATFALLCGLGVVVSLVRGNVR</sequence>
<dbReference type="SUPFAM" id="SSF103473">
    <property type="entry name" value="MFS general substrate transporter"/>
    <property type="match status" value="1"/>
</dbReference>
<dbReference type="InterPro" id="IPR011701">
    <property type="entry name" value="MFS"/>
</dbReference>
<feature type="transmembrane region" description="Helical" evidence="6">
    <location>
        <begin position="330"/>
        <end position="349"/>
    </location>
</feature>
<evidence type="ECO:0000313" key="9">
    <source>
        <dbReference type="Proteomes" id="UP000649604"/>
    </source>
</evidence>
<comment type="caution">
    <text evidence="8">The sequence shown here is derived from an EMBL/GenBank/DDBJ whole genome shotgun (WGS) entry which is preliminary data.</text>
</comment>
<feature type="transmembrane region" description="Helical" evidence="6">
    <location>
        <begin position="266"/>
        <end position="289"/>
    </location>
</feature>
<feature type="transmembrane region" description="Helical" evidence="6">
    <location>
        <begin position="12"/>
        <end position="30"/>
    </location>
</feature>
<dbReference type="AlphaFoldDB" id="A0A9D5JS13"/>
<feature type="transmembrane region" description="Helical" evidence="6">
    <location>
        <begin position="114"/>
        <end position="133"/>
    </location>
</feature>
<dbReference type="PROSITE" id="PS50850">
    <property type="entry name" value="MFS"/>
    <property type="match status" value="1"/>
</dbReference>
<keyword evidence="4 6" id="KW-1133">Transmembrane helix</keyword>
<feature type="transmembrane region" description="Helical" evidence="6">
    <location>
        <begin position="81"/>
        <end position="108"/>
    </location>
</feature>
<feature type="transmembrane region" description="Helical" evidence="6">
    <location>
        <begin position="140"/>
        <end position="161"/>
    </location>
</feature>
<feature type="transmembrane region" description="Helical" evidence="6">
    <location>
        <begin position="167"/>
        <end position="189"/>
    </location>
</feature>
<dbReference type="PANTHER" id="PTHR42718">
    <property type="entry name" value="MAJOR FACILITATOR SUPERFAMILY MULTIDRUG TRANSPORTER MFSC"/>
    <property type="match status" value="1"/>
</dbReference>
<name>A0A9D5JS13_9BACT</name>
<dbReference type="PRINTS" id="PR01036">
    <property type="entry name" value="TCRTETB"/>
</dbReference>
<evidence type="ECO:0000256" key="4">
    <source>
        <dbReference type="ARBA" id="ARBA00022989"/>
    </source>
</evidence>
<dbReference type="InterPro" id="IPR020846">
    <property type="entry name" value="MFS_dom"/>
</dbReference>
<dbReference type="EMBL" id="WJJP01000027">
    <property type="protein sequence ID" value="MBD3323123.1"/>
    <property type="molecule type" value="Genomic_DNA"/>
</dbReference>
<dbReference type="GO" id="GO:0022857">
    <property type="term" value="F:transmembrane transporter activity"/>
    <property type="evidence" value="ECO:0007669"/>
    <property type="project" value="InterPro"/>
</dbReference>
<evidence type="ECO:0000313" key="8">
    <source>
        <dbReference type="EMBL" id="MBD3323123.1"/>
    </source>
</evidence>
<keyword evidence="2" id="KW-0813">Transport</keyword>
<dbReference type="FunFam" id="1.20.1250.20:FF:000503">
    <property type="entry name" value="Drug resistance transporter, EmrB/QacA subfamily"/>
    <property type="match status" value="1"/>
</dbReference>
<dbReference type="Proteomes" id="UP000649604">
    <property type="component" value="Unassembled WGS sequence"/>
</dbReference>
<feature type="transmembrane region" description="Helical" evidence="6">
    <location>
        <begin position="301"/>
        <end position="318"/>
    </location>
</feature>
<feature type="transmembrane region" description="Helical" evidence="6">
    <location>
        <begin position="201"/>
        <end position="220"/>
    </location>
</feature>
<evidence type="ECO:0000256" key="3">
    <source>
        <dbReference type="ARBA" id="ARBA00022692"/>
    </source>
</evidence>
<keyword evidence="5 6" id="KW-0472">Membrane</keyword>
<reference evidence="8" key="1">
    <citation type="submission" date="2019-11" db="EMBL/GenBank/DDBJ databases">
        <title>Microbial mats filling the niche in hypersaline microbial mats.</title>
        <authorList>
            <person name="Wong H.L."/>
            <person name="Macleod F.I."/>
            <person name="White R.A. III"/>
            <person name="Burns B.P."/>
        </authorList>
    </citation>
    <scope>NUCLEOTIDE SEQUENCE</scope>
    <source>
        <strain evidence="8">Rbin_158</strain>
    </source>
</reference>
<protein>
    <submittedName>
        <fullName evidence="8">MFS transporter</fullName>
    </submittedName>
</protein>
<evidence type="ECO:0000256" key="1">
    <source>
        <dbReference type="ARBA" id="ARBA00004141"/>
    </source>
</evidence>
<organism evidence="8 9">
    <name type="scientific">candidate division KSB3 bacterium</name>
    <dbReference type="NCBI Taxonomy" id="2044937"/>
    <lineage>
        <taxon>Bacteria</taxon>
        <taxon>candidate division KSB3</taxon>
    </lineage>
</organism>
<dbReference type="PANTHER" id="PTHR42718:SF9">
    <property type="entry name" value="MAJOR FACILITATOR SUPERFAMILY MULTIDRUG TRANSPORTER MFSC"/>
    <property type="match status" value="1"/>
</dbReference>
<accession>A0A9D5JS13</accession>
<feature type="transmembrane region" description="Helical" evidence="6">
    <location>
        <begin position="355"/>
        <end position="373"/>
    </location>
</feature>
<feature type="transmembrane region" description="Helical" evidence="6">
    <location>
        <begin position="50"/>
        <end position="69"/>
    </location>
</feature>
<feature type="transmembrane region" description="Helical" evidence="6">
    <location>
        <begin position="394"/>
        <end position="418"/>
    </location>
</feature>
<proteinExistence type="predicted"/>
<dbReference type="InterPro" id="IPR036259">
    <property type="entry name" value="MFS_trans_sf"/>
</dbReference>
<feature type="domain" description="Major facilitator superfamily (MFS) profile" evidence="7">
    <location>
        <begin position="15"/>
        <end position="461"/>
    </location>
</feature>
<dbReference type="GO" id="GO:0016020">
    <property type="term" value="C:membrane"/>
    <property type="evidence" value="ECO:0007669"/>
    <property type="project" value="UniProtKB-SubCell"/>
</dbReference>
<evidence type="ECO:0000259" key="7">
    <source>
        <dbReference type="PROSITE" id="PS50850"/>
    </source>
</evidence>
<dbReference type="Gene3D" id="1.20.1250.20">
    <property type="entry name" value="MFS general substrate transporter like domains"/>
    <property type="match status" value="2"/>
</dbReference>
<comment type="subcellular location">
    <subcellularLocation>
        <location evidence="1">Membrane</location>
        <topology evidence="1">Multi-pass membrane protein</topology>
    </subcellularLocation>
</comment>
<dbReference type="CDD" id="cd17321">
    <property type="entry name" value="MFS_MMR_MDR_like"/>
    <property type="match status" value="1"/>
</dbReference>
<dbReference type="Pfam" id="PF07690">
    <property type="entry name" value="MFS_1"/>
    <property type="match status" value="1"/>
</dbReference>
<gene>
    <name evidence="8" type="ORF">GF339_00980</name>
</gene>
<feature type="transmembrane region" description="Helical" evidence="6">
    <location>
        <begin position="438"/>
        <end position="456"/>
    </location>
</feature>
<evidence type="ECO:0000256" key="6">
    <source>
        <dbReference type="SAM" id="Phobius"/>
    </source>
</evidence>
<feature type="transmembrane region" description="Helical" evidence="6">
    <location>
        <begin position="226"/>
        <end position="245"/>
    </location>
</feature>